<protein>
    <submittedName>
        <fullName evidence="2">sn-glycerol-3-phosphate transporter</fullName>
    </submittedName>
</protein>
<dbReference type="OrthoDB" id="8561992at2"/>
<keyword evidence="1" id="KW-0732">Signal</keyword>
<reference evidence="2 3" key="1">
    <citation type="submission" date="2019-02" db="EMBL/GenBank/DDBJ databases">
        <title>Complete genome sequence of Pseudomonas sp. SNU WT1 isolated from rainbow trout.</title>
        <authorList>
            <person name="Oh W.T."/>
            <person name="Park S.C."/>
        </authorList>
    </citation>
    <scope>NUCLEOTIDE SEQUENCE [LARGE SCALE GENOMIC DNA]</scope>
    <source>
        <strain evidence="2 3">SNU WT1</strain>
    </source>
</reference>
<keyword evidence="3" id="KW-1185">Reference proteome</keyword>
<evidence type="ECO:0000313" key="2">
    <source>
        <dbReference type="EMBL" id="QBF24744.1"/>
    </source>
</evidence>
<dbReference type="RefSeq" id="WP_130262574.1">
    <property type="nucleotide sequence ID" value="NZ_CP035952.1"/>
</dbReference>
<feature type="signal peptide" evidence="1">
    <location>
        <begin position="1"/>
        <end position="32"/>
    </location>
</feature>
<sequence>MPIFKRFNLPCRWLFRAMLTVAAIAPVSAAVAEEGSWYLQTSLYTRHFNPKPEHLERQELIGLERNRADGLLYGAATFRNSYRQRSVYAYGGKVWNHGHWPVYAKVSGGLLHGYRGDYRDNILLNRFGVAPSIIPSLGIRLGPVGLEAVLLGGNAMMVNAGYRFK</sequence>
<dbReference type="EMBL" id="CP035952">
    <property type="protein sequence ID" value="QBF24744.1"/>
    <property type="molecule type" value="Genomic_DNA"/>
</dbReference>
<dbReference type="KEGG" id="ptk:EXN22_03205"/>
<organism evidence="2 3">
    <name type="scientific">Pseudomonas tructae</name>
    <dbReference type="NCBI Taxonomy" id="2518644"/>
    <lineage>
        <taxon>Bacteria</taxon>
        <taxon>Pseudomonadati</taxon>
        <taxon>Pseudomonadota</taxon>
        <taxon>Gammaproteobacteria</taxon>
        <taxon>Pseudomonadales</taxon>
        <taxon>Pseudomonadaceae</taxon>
        <taxon>Pseudomonas</taxon>
    </lineage>
</organism>
<proteinExistence type="predicted"/>
<evidence type="ECO:0000256" key="1">
    <source>
        <dbReference type="SAM" id="SignalP"/>
    </source>
</evidence>
<name>A0A411MDF7_9PSED</name>
<gene>
    <name evidence="2" type="ORF">EXN22_03205</name>
</gene>
<dbReference type="AlphaFoldDB" id="A0A411MDF7"/>
<accession>A0A411MDF7</accession>
<evidence type="ECO:0000313" key="3">
    <source>
        <dbReference type="Proteomes" id="UP000291130"/>
    </source>
</evidence>
<feature type="chain" id="PRO_5019320217" evidence="1">
    <location>
        <begin position="33"/>
        <end position="165"/>
    </location>
</feature>
<dbReference type="Proteomes" id="UP000291130">
    <property type="component" value="Chromosome"/>
</dbReference>